<name>A0A6P6MEH1_CARAU</name>
<feature type="transmembrane region" description="Helical" evidence="7">
    <location>
        <begin position="20"/>
        <end position="41"/>
    </location>
</feature>
<dbReference type="InterPro" id="IPR015943">
    <property type="entry name" value="WD40/YVTN_repeat-like_dom_sf"/>
</dbReference>
<dbReference type="InterPro" id="IPR036352">
    <property type="entry name" value="Semap_dom_sf"/>
</dbReference>
<dbReference type="GO" id="GO:0030215">
    <property type="term" value="F:semaphorin receptor binding"/>
    <property type="evidence" value="ECO:0007669"/>
    <property type="project" value="InterPro"/>
</dbReference>
<evidence type="ECO:0000256" key="4">
    <source>
        <dbReference type="ARBA" id="ARBA00023157"/>
    </source>
</evidence>
<dbReference type="PROSITE" id="PS51004">
    <property type="entry name" value="SEMA"/>
    <property type="match status" value="1"/>
</dbReference>
<evidence type="ECO:0000259" key="9">
    <source>
        <dbReference type="PROSITE" id="PS51004"/>
    </source>
</evidence>
<dbReference type="Proteomes" id="UP000515129">
    <property type="component" value="Chromosome 50"/>
</dbReference>
<dbReference type="SMART" id="SM00423">
    <property type="entry name" value="PSI"/>
    <property type="match status" value="1"/>
</dbReference>
<dbReference type="SUPFAM" id="SSF103575">
    <property type="entry name" value="Plexin repeat"/>
    <property type="match status" value="1"/>
</dbReference>
<gene>
    <name evidence="11" type="primary">LOC113066988</name>
</gene>
<dbReference type="GO" id="GO:0071526">
    <property type="term" value="P:semaphorin-plexin signaling pathway"/>
    <property type="evidence" value="ECO:0007669"/>
    <property type="project" value="TreeGrafter"/>
</dbReference>
<proteinExistence type="inferred from homology"/>
<evidence type="ECO:0000313" key="10">
    <source>
        <dbReference type="Proteomes" id="UP000515129"/>
    </source>
</evidence>
<dbReference type="GO" id="GO:0030335">
    <property type="term" value="P:positive regulation of cell migration"/>
    <property type="evidence" value="ECO:0007669"/>
    <property type="project" value="TreeGrafter"/>
</dbReference>
<evidence type="ECO:0000256" key="1">
    <source>
        <dbReference type="ARBA" id="ARBA00004370"/>
    </source>
</evidence>
<dbReference type="InterPro" id="IPR001627">
    <property type="entry name" value="Semap_dom"/>
</dbReference>
<dbReference type="Gene3D" id="3.30.1680.10">
    <property type="entry name" value="ligand-binding face of the semaphorins, domain 2"/>
    <property type="match status" value="1"/>
</dbReference>
<dbReference type="SMART" id="SM00630">
    <property type="entry name" value="Sema"/>
    <property type="match status" value="1"/>
</dbReference>
<dbReference type="GeneID" id="113066988"/>
<comment type="similarity">
    <text evidence="2">Belongs to the semaphorin family.</text>
</comment>
<reference evidence="11" key="1">
    <citation type="submission" date="2025-08" db="UniProtKB">
        <authorList>
            <consortium name="RefSeq"/>
        </authorList>
    </citation>
    <scope>IDENTIFICATION</scope>
    <source>
        <strain evidence="11">Wakin</strain>
        <tissue evidence="11">Muscle</tissue>
    </source>
</reference>
<organism evidence="10 11">
    <name type="scientific">Carassius auratus</name>
    <name type="common">Goldfish</name>
    <dbReference type="NCBI Taxonomy" id="7957"/>
    <lineage>
        <taxon>Eukaryota</taxon>
        <taxon>Metazoa</taxon>
        <taxon>Chordata</taxon>
        <taxon>Craniata</taxon>
        <taxon>Vertebrata</taxon>
        <taxon>Euteleostomi</taxon>
        <taxon>Actinopterygii</taxon>
        <taxon>Neopterygii</taxon>
        <taxon>Teleostei</taxon>
        <taxon>Ostariophysi</taxon>
        <taxon>Cypriniformes</taxon>
        <taxon>Cyprinidae</taxon>
        <taxon>Cyprininae</taxon>
        <taxon>Carassius</taxon>
    </lineage>
</organism>
<comment type="caution">
    <text evidence="6">Lacks conserved residue(s) required for the propagation of feature annotation.</text>
</comment>
<dbReference type="KEGG" id="caua:113066988"/>
<evidence type="ECO:0000313" key="11">
    <source>
        <dbReference type="RefSeq" id="XP_026094944.1"/>
    </source>
</evidence>
<dbReference type="GO" id="GO:0045499">
    <property type="term" value="F:chemorepellent activity"/>
    <property type="evidence" value="ECO:0007669"/>
    <property type="project" value="TreeGrafter"/>
</dbReference>
<evidence type="ECO:0000256" key="6">
    <source>
        <dbReference type="PROSITE-ProRule" id="PRU00352"/>
    </source>
</evidence>
<dbReference type="GO" id="GO:0005178">
    <property type="term" value="F:integrin binding"/>
    <property type="evidence" value="ECO:0007669"/>
    <property type="project" value="TreeGrafter"/>
</dbReference>
<dbReference type="GO" id="GO:0009897">
    <property type="term" value="C:external side of plasma membrane"/>
    <property type="evidence" value="ECO:0007669"/>
    <property type="project" value="TreeGrafter"/>
</dbReference>
<dbReference type="InterPro" id="IPR016201">
    <property type="entry name" value="PSI"/>
</dbReference>
<dbReference type="InterPro" id="IPR007110">
    <property type="entry name" value="Ig-like_dom"/>
</dbReference>
<keyword evidence="5" id="KW-0325">Glycoprotein</keyword>
<dbReference type="GO" id="GO:0050727">
    <property type="term" value="P:regulation of inflammatory response"/>
    <property type="evidence" value="ECO:0007669"/>
    <property type="project" value="TreeGrafter"/>
</dbReference>
<dbReference type="OrthoDB" id="9988752at2759"/>
<evidence type="ECO:0000256" key="5">
    <source>
        <dbReference type="ARBA" id="ARBA00023180"/>
    </source>
</evidence>
<dbReference type="InterPro" id="IPR013783">
    <property type="entry name" value="Ig-like_fold"/>
</dbReference>
<dbReference type="SUPFAM" id="SSF48726">
    <property type="entry name" value="Immunoglobulin"/>
    <property type="match status" value="1"/>
</dbReference>
<dbReference type="Pfam" id="PF01403">
    <property type="entry name" value="Sema"/>
    <property type="match status" value="1"/>
</dbReference>
<sequence length="653" mass="74274">MKFRTMILKRQYFSVHIKRILAYPWFIYGACFHCVFCSYNPRLTLKQDDALLYNRNYSHTVLFNQEGSKRLFVGGINDVLHFDVDSRQIVENFTLNPNVRCGESSCENVVTIIERFQNYTFVCGTNGERPMCWKLFPRESNHSTEVIDGTGISPFKGSQNSLSLFADGDLYVAAPLYNDGTLLQFRRKSEQRTSVWMHDQWVSGPTFISSFLAKRRNDPLNEKIYVLFREKNSDTSPEADPWISRVARVCKVDEGGPKQLLQNIWTSFLKARLVCGIPRESLYFNRLQDVYIQHADDWRDSRVYALFSSGWNSTAVCIYSLAELDIVFENSTFKGYSEAIPTPRPGTCVKQSSSIPISTLQIIKDHPEMKEWIHPIQKDTPFFTSSKNFTKIAVDRVQASDDSKHSVLLLATDDGVIVKILEDGSKAFIISETHLCNGSAPVHSMKLDSEKRKLFVGYPGQISVLDLQRCQDYNASCEECVLSRDPYCAWTEQGCTSQTKGGIQNIADGLTRVCHQKSGGRLRRDVQQASTAPLRIQLSVPTGIPFYLSCPVESNHATYKWEHDQKIMPCQQTQTECLLLIPTMTTDIHGNYKCTSHELDYTKTVREYQLSNDASKDASKVASNNAFNDAFKLRAQDWVMAAFVTSAFYQLSL</sequence>
<evidence type="ECO:0000259" key="8">
    <source>
        <dbReference type="PROSITE" id="PS50835"/>
    </source>
</evidence>
<dbReference type="PROSITE" id="PS50835">
    <property type="entry name" value="IG_LIKE"/>
    <property type="match status" value="1"/>
</dbReference>
<dbReference type="PANTHER" id="PTHR11036">
    <property type="entry name" value="SEMAPHORIN"/>
    <property type="match status" value="1"/>
</dbReference>
<dbReference type="PANTHER" id="PTHR11036:SF80">
    <property type="entry name" value="SEMAPHORIN-7A"/>
    <property type="match status" value="1"/>
</dbReference>
<dbReference type="AlphaFoldDB" id="A0A6P6MEH1"/>
<evidence type="ECO:0000256" key="2">
    <source>
        <dbReference type="ARBA" id="ARBA00009492"/>
    </source>
</evidence>
<evidence type="ECO:0000256" key="7">
    <source>
        <dbReference type="SAM" id="Phobius"/>
    </source>
</evidence>
<dbReference type="SUPFAM" id="SSF101912">
    <property type="entry name" value="Sema domain"/>
    <property type="match status" value="1"/>
</dbReference>
<dbReference type="InterPro" id="IPR027231">
    <property type="entry name" value="Semaphorin"/>
</dbReference>
<dbReference type="GO" id="GO:0001755">
    <property type="term" value="P:neural crest cell migration"/>
    <property type="evidence" value="ECO:0007669"/>
    <property type="project" value="TreeGrafter"/>
</dbReference>
<dbReference type="GO" id="GO:0007411">
    <property type="term" value="P:axon guidance"/>
    <property type="evidence" value="ECO:0007669"/>
    <property type="project" value="TreeGrafter"/>
</dbReference>
<feature type="domain" description="Ig-like" evidence="8">
    <location>
        <begin position="533"/>
        <end position="611"/>
    </location>
</feature>
<dbReference type="RefSeq" id="XP_026094944.1">
    <property type="nucleotide sequence ID" value="XM_026239159.1"/>
</dbReference>
<dbReference type="InterPro" id="IPR036179">
    <property type="entry name" value="Ig-like_dom_sf"/>
</dbReference>
<keyword evidence="10" id="KW-1185">Reference proteome</keyword>
<dbReference type="Gene3D" id="2.60.40.10">
    <property type="entry name" value="Immunoglobulins"/>
    <property type="match status" value="1"/>
</dbReference>
<protein>
    <submittedName>
        <fullName evidence="11">Semaphorin-7A isoform X1</fullName>
    </submittedName>
</protein>
<keyword evidence="7" id="KW-0812">Transmembrane</keyword>
<dbReference type="InterPro" id="IPR002165">
    <property type="entry name" value="Plexin_repeat"/>
</dbReference>
<accession>A0A6P6MEH1</accession>
<keyword evidence="7" id="KW-1133">Transmembrane helix</keyword>
<comment type="subcellular location">
    <subcellularLocation>
        <location evidence="1">Membrane</location>
    </subcellularLocation>
</comment>
<keyword evidence="3 7" id="KW-0472">Membrane</keyword>
<dbReference type="FunFam" id="2.130.10.10:FF:001316">
    <property type="entry name" value="Semaphorin 7A"/>
    <property type="match status" value="1"/>
</dbReference>
<keyword evidence="4" id="KW-1015">Disulfide bond</keyword>
<evidence type="ECO:0000256" key="3">
    <source>
        <dbReference type="ARBA" id="ARBA00023136"/>
    </source>
</evidence>
<dbReference type="FunFam" id="2.60.40.10:FF:001170">
    <property type="entry name" value="Sema domain, immunoglobulin domain (Ig), short basic domain, secreted, (Semaphorin) 3F"/>
    <property type="match status" value="1"/>
</dbReference>
<dbReference type="Pfam" id="PF01437">
    <property type="entry name" value="PSI"/>
    <property type="match status" value="1"/>
</dbReference>
<feature type="domain" description="Sema" evidence="9">
    <location>
        <begin position="42"/>
        <end position="467"/>
    </location>
</feature>
<dbReference type="Gene3D" id="2.130.10.10">
    <property type="entry name" value="YVTN repeat-like/Quinoprotein amine dehydrogenase"/>
    <property type="match status" value="1"/>
</dbReference>
<dbReference type="GO" id="GO:0007229">
    <property type="term" value="P:integrin-mediated signaling pathway"/>
    <property type="evidence" value="ECO:0007669"/>
    <property type="project" value="TreeGrafter"/>
</dbReference>